<comment type="caution">
    <text evidence="2">The sequence shown here is derived from an EMBL/GenBank/DDBJ whole genome shotgun (WGS) entry which is preliminary data.</text>
</comment>
<dbReference type="Proteomes" id="UP000257451">
    <property type="component" value="Unassembled WGS sequence"/>
</dbReference>
<reference evidence="2 3" key="1">
    <citation type="journal article" date="2018" name="Sci. Rep.">
        <title>Extensive genomic diversity among Mycobacterium marinum strains revealed by whole genome sequencing.</title>
        <authorList>
            <person name="Das S."/>
            <person name="Pettersson B.M."/>
            <person name="Behra P.R."/>
            <person name="Mallick A."/>
            <person name="Cheramie M."/>
            <person name="Ramesh M."/>
            <person name="Shirreff L."/>
            <person name="DuCote T."/>
            <person name="Dasgupta S."/>
            <person name="Ennis D.G."/>
            <person name="Kirsebom L.A."/>
        </authorList>
    </citation>
    <scope>NUCLEOTIDE SEQUENCE [LARGE SCALE GENOMIC DNA]</scope>
    <source>
        <strain evidence="2 3">Davis1</strain>
    </source>
</reference>
<protein>
    <submittedName>
        <fullName evidence="2">Uncharacterized protein</fullName>
    </submittedName>
</protein>
<name>A0A3E2MSG2_MYCMR</name>
<organism evidence="2 3">
    <name type="scientific">Mycobacterium marinum</name>
    <dbReference type="NCBI Taxonomy" id="1781"/>
    <lineage>
        <taxon>Bacteria</taxon>
        <taxon>Bacillati</taxon>
        <taxon>Actinomycetota</taxon>
        <taxon>Actinomycetes</taxon>
        <taxon>Mycobacteriales</taxon>
        <taxon>Mycobacteriaceae</taxon>
        <taxon>Mycobacterium</taxon>
        <taxon>Mycobacterium ulcerans group</taxon>
    </lineage>
</organism>
<evidence type="ECO:0000313" key="2">
    <source>
        <dbReference type="EMBL" id="RFZ37409.1"/>
    </source>
</evidence>
<gene>
    <name evidence="2" type="ORF">DAVIS_03867</name>
</gene>
<dbReference type="EMBL" id="PEDF01000129">
    <property type="protein sequence ID" value="RFZ37409.1"/>
    <property type="molecule type" value="Genomic_DNA"/>
</dbReference>
<proteinExistence type="predicted"/>
<dbReference type="AlphaFoldDB" id="A0A3E2MSG2"/>
<feature type="region of interest" description="Disordered" evidence="1">
    <location>
        <begin position="44"/>
        <end position="72"/>
    </location>
</feature>
<accession>A0A3E2MSG2</accession>
<sequence>MIGHSGGGKSVVREQPHDCIAATKGGHIRAGVDDDARGFAAESFLTDGTQRHHDITEVEPGSTNGHADLSRA</sequence>
<evidence type="ECO:0000256" key="1">
    <source>
        <dbReference type="SAM" id="MobiDB-lite"/>
    </source>
</evidence>
<evidence type="ECO:0000313" key="3">
    <source>
        <dbReference type="Proteomes" id="UP000257451"/>
    </source>
</evidence>